<gene>
    <name evidence="2" type="ORF">P167DRAFT_579550</name>
</gene>
<organism evidence="2 3">
    <name type="scientific">Morchella conica CCBAS932</name>
    <dbReference type="NCBI Taxonomy" id="1392247"/>
    <lineage>
        <taxon>Eukaryota</taxon>
        <taxon>Fungi</taxon>
        <taxon>Dikarya</taxon>
        <taxon>Ascomycota</taxon>
        <taxon>Pezizomycotina</taxon>
        <taxon>Pezizomycetes</taxon>
        <taxon>Pezizales</taxon>
        <taxon>Morchellaceae</taxon>
        <taxon>Morchella</taxon>
    </lineage>
</organism>
<protein>
    <submittedName>
        <fullName evidence="2">Uncharacterized protein</fullName>
    </submittedName>
</protein>
<keyword evidence="3" id="KW-1185">Reference proteome</keyword>
<feature type="region of interest" description="Disordered" evidence="1">
    <location>
        <begin position="119"/>
        <end position="145"/>
    </location>
</feature>
<dbReference type="InParanoid" id="A0A3N4KCV7"/>
<evidence type="ECO:0000313" key="2">
    <source>
        <dbReference type="EMBL" id="RPB07152.1"/>
    </source>
</evidence>
<dbReference type="Proteomes" id="UP000277580">
    <property type="component" value="Unassembled WGS sequence"/>
</dbReference>
<accession>A0A3N4KCV7</accession>
<dbReference type="OrthoDB" id="5359082at2759"/>
<sequence length="442" mass="49781">MTTTAAEAAILAAQAAADDAFFRSLDLSESNKENLPPWLLEEREPIWERQRAYLAAWRPSPEQERHYRARHPLPPQRDAAILDIHFSMASTLPIIRPRRVRDEWHEIFLQEWEKPILPNPNQPPRISSARRGNPVPQPFLNSPILDSGGNLIHSVLPATENEPSERQEQINTRPEPPNPAAPERWGRNLQWRAPIPFSFSTPQISTPRISARNRPMSMMTFPQEDKVNEFEIFIDPGERENSAEEDDELEDYEDEETLRSFSMSVDVPESDQEGEAVEELAQRLSSIRIIVDGPADTGRNELTEALVSTLAITPTVLAAIHRRPRSATYPGNKDQYAFAPVDIITESSPSPVQMGLPKPGPITRSIPSLSQDAPATLTAADSTGPVISPFFQDFEEFKKSFPRRVREALEVPVIGNRRVRSWMALPSPPFENESGFLEAVQS</sequence>
<reference evidence="2 3" key="1">
    <citation type="journal article" date="2018" name="Nat. Ecol. Evol.">
        <title>Pezizomycetes genomes reveal the molecular basis of ectomycorrhizal truffle lifestyle.</title>
        <authorList>
            <person name="Murat C."/>
            <person name="Payen T."/>
            <person name="Noel B."/>
            <person name="Kuo A."/>
            <person name="Morin E."/>
            <person name="Chen J."/>
            <person name="Kohler A."/>
            <person name="Krizsan K."/>
            <person name="Balestrini R."/>
            <person name="Da Silva C."/>
            <person name="Montanini B."/>
            <person name="Hainaut M."/>
            <person name="Levati E."/>
            <person name="Barry K.W."/>
            <person name="Belfiori B."/>
            <person name="Cichocki N."/>
            <person name="Clum A."/>
            <person name="Dockter R.B."/>
            <person name="Fauchery L."/>
            <person name="Guy J."/>
            <person name="Iotti M."/>
            <person name="Le Tacon F."/>
            <person name="Lindquist E.A."/>
            <person name="Lipzen A."/>
            <person name="Malagnac F."/>
            <person name="Mello A."/>
            <person name="Molinier V."/>
            <person name="Miyauchi S."/>
            <person name="Poulain J."/>
            <person name="Riccioni C."/>
            <person name="Rubini A."/>
            <person name="Sitrit Y."/>
            <person name="Splivallo R."/>
            <person name="Traeger S."/>
            <person name="Wang M."/>
            <person name="Zifcakova L."/>
            <person name="Wipf D."/>
            <person name="Zambonelli A."/>
            <person name="Paolocci F."/>
            <person name="Nowrousian M."/>
            <person name="Ottonello S."/>
            <person name="Baldrian P."/>
            <person name="Spatafora J.W."/>
            <person name="Henrissat B."/>
            <person name="Nagy L.G."/>
            <person name="Aury J.M."/>
            <person name="Wincker P."/>
            <person name="Grigoriev I.V."/>
            <person name="Bonfante P."/>
            <person name="Martin F.M."/>
        </authorList>
    </citation>
    <scope>NUCLEOTIDE SEQUENCE [LARGE SCALE GENOMIC DNA]</scope>
    <source>
        <strain evidence="2 3">CCBAS932</strain>
    </source>
</reference>
<evidence type="ECO:0000256" key="1">
    <source>
        <dbReference type="SAM" id="MobiDB-lite"/>
    </source>
</evidence>
<evidence type="ECO:0000313" key="3">
    <source>
        <dbReference type="Proteomes" id="UP000277580"/>
    </source>
</evidence>
<name>A0A3N4KCV7_9PEZI</name>
<proteinExistence type="predicted"/>
<dbReference type="AlphaFoldDB" id="A0A3N4KCV7"/>
<dbReference type="EMBL" id="ML119193">
    <property type="protein sequence ID" value="RPB07152.1"/>
    <property type="molecule type" value="Genomic_DNA"/>
</dbReference>
<feature type="region of interest" description="Disordered" evidence="1">
    <location>
        <begin position="159"/>
        <end position="184"/>
    </location>
</feature>